<dbReference type="AlphaFoldDB" id="A0A4D7B6X2"/>
<dbReference type="OrthoDB" id="9790577at2"/>
<keyword evidence="3" id="KW-1133">Transmembrane helix</keyword>
<dbReference type="KEGG" id="pstg:E8M01_18700"/>
<organism evidence="4 5">
    <name type="scientific">Phreatobacter stygius</name>
    <dbReference type="NCBI Taxonomy" id="1940610"/>
    <lineage>
        <taxon>Bacteria</taxon>
        <taxon>Pseudomonadati</taxon>
        <taxon>Pseudomonadota</taxon>
        <taxon>Alphaproteobacteria</taxon>
        <taxon>Hyphomicrobiales</taxon>
        <taxon>Phreatobacteraceae</taxon>
        <taxon>Phreatobacter</taxon>
    </lineage>
</organism>
<evidence type="ECO:0000313" key="4">
    <source>
        <dbReference type="EMBL" id="QCI66060.1"/>
    </source>
</evidence>
<dbReference type="RefSeq" id="WP_136961506.1">
    <property type="nucleotide sequence ID" value="NZ_CP039690.1"/>
</dbReference>
<keyword evidence="3" id="KW-0812">Transmembrane</keyword>
<dbReference type="Gene3D" id="1.20.120.1760">
    <property type="match status" value="1"/>
</dbReference>
<dbReference type="EMBL" id="CP039690">
    <property type="protein sequence ID" value="QCI66060.1"/>
    <property type="molecule type" value="Genomic_DNA"/>
</dbReference>
<dbReference type="InterPro" id="IPR048254">
    <property type="entry name" value="CDP_ALCOHOL_P_TRANSF_CS"/>
</dbReference>
<dbReference type="GO" id="GO:0016780">
    <property type="term" value="F:phosphotransferase activity, for other substituted phosphate groups"/>
    <property type="evidence" value="ECO:0007669"/>
    <property type="project" value="InterPro"/>
</dbReference>
<dbReference type="InterPro" id="IPR000462">
    <property type="entry name" value="CDP-OH_P_trans"/>
</dbReference>
<feature type="transmembrane region" description="Helical" evidence="3">
    <location>
        <begin position="169"/>
        <end position="195"/>
    </location>
</feature>
<evidence type="ECO:0000256" key="2">
    <source>
        <dbReference type="RuleBase" id="RU003750"/>
    </source>
</evidence>
<dbReference type="GO" id="GO:0016020">
    <property type="term" value="C:membrane"/>
    <property type="evidence" value="ECO:0007669"/>
    <property type="project" value="InterPro"/>
</dbReference>
<keyword evidence="1 2" id="KW-0808">Transferase</keyword>
<feature type="transmembrane region" description="Helical" evidence="3">
    <location>
        <begin position="127"/>
        <end position="148"/>
    </location>
</feature>
<evidence type="ECO:0000256" key="3">
    <source>
        <dbReference type="SAM" id="Phobius"/>
    </source>
</evidence>
<comment type="similarity">
    <text evidence="2">Belongs to the CDP-alcohol phosphatidyltransferase class-I family.</text>
</comment>
<evidence type="ECO:0000313" key="5">
    <source>
        <dbReference type="Proteomes" id="UP000298781"/>
    </source>
</evidence>
<proteinExistence type="inferred from homology"/>
<feature type="transmembrane region" description="Helical" evidence="3">
    <location>
        <begin position="57"/>
        <end position="82"/>
    </location>
</feature>
<dbReference type="PROSITE" id="PS00379">
    <property type="entry name" value="CDP_ALCOHOL_P_TRANSF"/>
    <property type="match status" value="1"/>
</dbReference>
<keyword evidence="5" id="KW-1185">Reference proteome</keyword>
<gene>
    <name evidence="4" type="ORF">E8M01_18700</name>
</gene>
<dbReference type="Proteomes" id="UP000298781">
    <property type="component" value="Chromosome"/>
</dbReference>
<keyword evidence="3" id="KW-0472">Membrane</keyword>
<protein>
    <submittedName>
        <fullName evidence="4">CDP-alcohol phosphatidyltransferase family protein</fullName>
    </submittedName>
</protein>
<dbReference type="Pfam" id="PF01066">
    <property type="entry name" value="CDP-OH_P_transf"/>
    <property type="match status" value="1"/>
</dbReference>
<evidence type="ECO:0000256" key="1">
    <source>
        <dbReference type="ARBA" id="ARBA00022679"/>
    </source>
</evidence>
<dbReference type="InterPro" id="IPR043130">
    <property type="entry name" value="CDP-OH_PTrfase_TM_dom"/>
</dbReference>
<sequence length="218" mass="22524">MMRNWAARLLGSLEQGVSVQDIGRSASFTAGLSRIASRLARTGVTPNTLTLMSLLPAVASGIAAANGLLGWAGVLLLVSGAFDLLDGPLARLTGTATRFGALLDSTVDRVSDAAPLLGLTILYSNSGWLAVLPALALLAAYTVSYVRARCEGLKVALPPLWMRRGDRMILLVLSLFLGSLVPWLALGGVALIALLSALAAADALRVARHVIDAGGGRA</sequence>
<accession>A0A4D7B6X2</accession>
<reference evidence="4 5" key="1">
    <citation type="submission" date="2019-04" db="EMBL/GenBank/DDBJ databases">
        <title>Phreatobacter aquaticus sp. nov.</title>
        <authorList>
            <person name="Choi A."/>
        </authorList>
    </citation>
    <scope>NUCLEOTIDE SEQUENCE [LARGE SCALE GENOMIC DNA]</scope>
    <source>
        <strain evidence="4 5">KCTC 52518</strain>
    </source>
</reference>
<name>A0A4D7B6X2_9HYPH</name>
<dbReference type="GO" id="GO:0008654">
    <property type="term" value="P:phospholipid biosynthetic process"/>
    <property type="evidence" value="ECO:0007669"/>
    <property type="project" value="InterPro"/>
</dbReference>